<keyword evidence="5" id="KW-0190">Covalent protein-DNA linkage</keyword>
<evidence type="ECO:0000256" key="3">
    <source>
        <dbReference type="ARBA" id="ARBA00022763"/>
    </source>
</evidence>
<dbReference type="PATRIC" id="fig|742817.3.peg.464"/>
<name>H1DDU9_9BACT</name>
<gene>
    <name evidence="10" type="ORF">HMPREF9449_00435</name>
</gene>
<dbReference type="GO" id="GO:0008233">
    <property type="term" value="F:peptidase activity"/>
    <property type="evidence" value="ECO:0007669"/>
    <property type="project" value="UniProtKB-KW"/>
</dbReference>
<evidence type="ECO:0000256" key="7">
    <source>
        <dbReference type="ARBA" id="ARBA00023239"/>
    </source>
</evidence>
<keyword evidence="9" id="KW-0175">Coiled coil</keyword>
<reference evidence="10 11" key="1">
    <citation type="submission" date="2012-01" db="EMBL/GenBank/DDBJ databases">
        <title>The Genome Sequence of Odoribacter laneus YIT 12061.</title>
        <authorList>
            <consortium name="The Broad Institute Genome Sequencing Platform"/>
            <person name="Earl A."/>
            <person name="Ward D."/>
            <person name="Feldgarden M."/>
            <person name="Gevers D."/>
            <person name="Morotomi M."/>
            <person name="Young S.K."/>
            <person name="Zeng Q."/>
            <person name="Gargeya S."/>
            <person name="Fitzgerald M."/>
            <person name="Haas B."/>
            <person name="Abouelleil A."/>
            <person name="Alvarado L."/>
            <person name="Arachchi H.M."/>
            <person name="Berlin A."/>
            <person name="Chapman S.B."/>
            <person name="Gearin G."/>
            <person name="Goldberg J."/>
            <person name="Griggs A."/>
            <person name="Gujja S."/>
            <person name="Hansen M."/>
            <person name="Heiman D."/>
            <person name="Howarth C."/>
            <person name="Larimer J."/>
            <person name="Lui A."/>
            <person name="MacDonald P.J.P."/>
            <person name="McCowen C."/>
            <person name="Montmayeur A."/>
            <person name="Murphy C."/>
            <person name="Neiman D."/>
            <person name="Pearson M."/>
            <person name="Priest M."/>
            <person name="Roberts A."/>
            <person name="Saif S."/>
            <person name="Shea T."/>
            <person name="Sisk P."/>
            <person name="Stolte C."/>
            <person name="Sykes S."/>
            <person name="Wortman J."/>
            <person name="Nusbaum C."/>
            <person name="Birren B."/>
        </authorList>
    </citation>
    <scope>NUCLEOTIDE SEQUENCE [LARGE SCALE GENOMIC DNA]</scope>
    <source>
        <strain evidence="10 11">YIT 12061</strain>
    </source>
</reference>
<dbReference type="SUPFAM" id="SSF143081">
    <property type="entry name" value="BB1717-like"/>
    <property type="match status" value="1"/>
</dbReference>
<dbReference type="PANTHER" id="PTHR13604">
    <property type="entry name" value="DC12-RELATED"/>
    <property type="match status" value="1"/>
</dbReference>
<keyword evidence="7" id="KW-0456">Lyase</keyword>
<dbReference type="GO" id="GO:0003697">
    <property type="term" value="F:single-stranded DNA binding"/>
    <property type="evidence" value="ECO:0007669"/>
    <property type="project" value="InterPro"/>
</dbReference>
<evidence type="ECO:0000256" key="1">
    <source>
        <dbReference type="ARBA" id="ARBA00008136"/>
    </source>
</evidence>
<dbReference type="Gene3D" id="3.90.1680.10">
    <property type="entry name" value="SOS response associated peptidase-like"/>
    <property type="match status" value="1"/>
</dbReference>
<evidence type="ECO:0000256" key="4">
    <source>
        <dbReference type="ARBA" id="ARBA00022801"/>
    </source>
</evidence>
<sequence length="236" mass="27845">MCFHNSMTKKAKQLANRYQRKLNFSESETECAENLYHISAFNNPLYPVITASSEIQLYRWGLIPFWAKTEEDAASIRTKTYNARAESIFDKPSFRSSVTSKRCLIPSTGWFDWRHEKGKKIPYFIYVKDEEIFSMAGIYSEWQHPQTRQTLYTFSIITTAANELMRCIHNTNFRMPVLLYKEEEEKWLYPELNRPAIEEFLQPFDSDRMEAYVIDNHFLQKSPYDPTAIKPLSPSS</sequence>
<dbReference type="HOGENOM" id="CLU_035990_6_4_10"/>
<evidence type="ECO:0000256" key="6">
    <source>
        <dbReference type="ARBA" id="ARBA00023125"/>
    </source>
</evidence>
<comment type="caution">
    <text evidence="10">The sequence shown here is derived from an EMBL/GenBank/DDBJ whole genome shotgun (WGS) entry which is preliminary data.</text>
</comment>
<dbReference type="InterPro" id="IPR036590">
    <property type="entry name" value="SRAP-like"/>
</dbReference>
<keyword evidence="4 8" id="KW-0378">Hydrolase</keyword>
<dbReference type="PANTHER" id="PTHR13604:SF0">
    <property type="entry name" value="ABASIC SITE PROCESSING PROTEIN HMCES"/>
    <property type="match status" value="1"/>
</dbReference>
<keyword evidence="2 8" id="KW-0645">Protease</keyword>
<keyword evidence="11" id="KW-1185">Reference proteome</keyword>
<dbReference type="InterPro" id="IPR003738">
    <property type="entry name" value="SRAP"/>
</dbReference>
<dbReference type="GO" id="GO:0016829">
    <property type="term" value="F:lyase activity"/>
    <property type="evidence" value="ECO:0007669"/>
    <property type="project" value="UniProtKB-KW"/>
</dbReference>
<evidence type="ECO:0000256" key="2">
    <source>
        <dbReference type="ARBA" id="ARBA00022670"/>
    </source>
</evidence>
<evidence type="ECO:0000313" key="11">
    <source>
        <dbReference type="Proteomes" id="UP000004892"/>
    </source>
</evidence>
<dbReference type="Proteomes" id="UP000004892">
    <property type="component" value="Unassembled WGS sequence"/>
</dbReference>
<dbReference type="Pfam" id="PF02586">
    <property type="entry name" value="SRAP"/>
    <property type="match status" value="1"/>
</dbReference>
<feature type="coiled-coil region" evidence="9">
    <location>
        <begin position="8"/>
        <end position="35"/>
    </location>
</feature>
<protein>
    <recommendedName>
        <fullName evidence="8">Abasic site processing protein</fullName>
        <ecNumber evidence="8">3.4.-.-</ecNumber>
    </recommendedName>
</protein>
<keyword evidence="3" id="KW-0227">DNA damage</keyword>
<dbReference type="EMBL" id="ADMC01000005">
    <property type="protein sequence ID" value="EHP50746.1"/>
    <property type="molecule type" value="Genomic_DNA"/>
</dbReference>
<dbReference type="GO" id="GO:0106300">
    <property type="term" value="P:protein-DNA covalent cross-linking repair"/>
    <property type="evidence" value="ECO:0007669"/>
    <property type="project" value="InterPro"/>
</dbReference>
<dbReference type="RefSeq" id="WP_009135589.1">
    <property type="nucleotide sequence ID" value="NZ_JH594596.1"/>
</dbReference>
<dbReference type="GO" id="GO:0006508">
    <property type="term" value="P:proteolysis"/>
    <property type="evidence" value="ECO:0007669"/>
    <property type="project" value="UniProtKB-KW"/>
</dbReference>
<dbReference type="eggNOG" id="COG2135">
    <property type="taxonomic scope" value="Bacteria"/>
</dbReference>
<dbReference type="GeneID" id="98068087"/>
<accession>H1DDU9</accession>
<evidence type="ECO:0000256" key="9">
    <source>
        <dbReference type="SAM" id="Coils"/>
    </source>
</evidence>
<comment type="similarity">
    <text evidence="1 8">Belongs to the SOS response-associated peptidase family.</text>
</comment>
<evidence type="ECO:0000313" key="10">
    <source>
        <dbReference type="EMBL" id="EHP50746.1"/>
    </source>
</evidence>
<dbReference type="EC" id="3.4.-.-" evidence="8"/>
<organism evidence="10 11">
    <name type="scientific">Odoribacter laneus YIT 12061</name>
    <dbReference type="NCBI Taxonomy" id="742817"/>
    <lineage>
        <taxon>Bacteria</taxon>
        <taxon>Pseudomonadati</taxon>
        <taxon>Bacteroidota</taxon>
        <taxon>Bacteroidia</taxon>
        <taxon>Bacteroidales</taxon>
        <taxon>Odoribacteraceae</taxon>
        <taxon>Odoribacter</taxon>
    </lineage>
</organism>
<proteinExistence type="inferred from homology"/>
<evidence type="ECO:0000256" key="8">
    <source>
        <dbReference type="RuleBase" id="RU364100"/>
    </source>
</evidence>
<evidence type="ECO:0000256" key="5">
    <source>
        <dbReference type="ARBA" id="ARBA00023124"/>
    </source>
</evidence>
<keyword evidence="6" id="KW-0238">DNA-binding</keyword>
<dbReference type="AlphaFoldDB" id="H1DDU9"/>